<reference evidence="3" key="1">
    <citation type="submission" date="2019-12" db="EMBL/GenBank/DDBJ databases">
        <title>Complete genome of Terracaulis silvestris 0127_4.</title>
        <authorList>
            <person name="Vieira S."/>
            <person name="Riedel T."/>
            <person name="Sproer C."/>
            <person name="Pascual J."/>
            <person name="Boedeker C."/>
            <person name="Overmann J."/>
        </authorList>
    </citation>
    <scope>NUCLEOTIDE SEQUENCE [LARGE SCALE GENOMIC DNA]</scope>
    <source>
        <strain evidence="3">0127_4</strain>
    </source>
</reference>
<dbReference type="EMBL" id="CP047045">
    <property type="protein sequence ID" value="QGZ94668.1"/>
    <property type="molecule type" value="Genomic_DNA"/>
</dbReference>
<name>A0A6I6MMT1_9CAUL</name>
<organism evidence="2 3">
    <name type="scientific">Terricaulis silvestris</name>
    <dbReference type="NCBI Taxonomy" id="2686094"/>
    <lineage>
        <taxon>Bacteria</taxon>
        <taxon>Pseudomonadati</taxon>
        <taxon>Pseudomonadota</taxon>
        <taxon>Alphaproteobacteria</taxon>
        <taxon>Caulobacterales</taxon>
        <taxon>Caulobacteraceae</taxon>
        <taxon>Terricaulis</taxon>
    </lineage>
</organism>
<keyword evidence="3" id="KW-1185">Reference proteome</keyword>
<evidence type="ECO:0000256" key="1">
    <source>
        <dbReference type="SAM" id="SignalP"/>
    </source>
</evidence>
<dbReference type="RefSeq" id="WP_158765591.1">
    <property type="nucleotide sequence ID" value="NZ_CP047045.1"/>
</dbReference>
<dbReference type="KEGG" id="tsv:DSM104635_01495"/>
<proteinExistence type="predicted"/>
<feature type="signal peptide" evidence="1">
    <location>
        <begin position="1"/>
        <end position="22"/>
    </location>
</feature>
<dbReference type="Proteomes" id="UP000431269">
    <property type="component" value="Chromosome"/>
</dbReference>
<protein>
    <recommendedName>
        <fullName evidence="4">Secreted protein</fullName>
    </recommendedName>
</protein>
<accession>A0A6I6MMT1</accession>
<evidence type="ECO:0000313" key="3">
    <source>
        <dbReference type="Proteomes" id="UP000431269"/>
    </source>
</evidence>
<keyword evidence="1" id="KW-0732">Signal</keyword>
<gene>
    <name evidence="2" type="ORF">DSM104635_01495</name>
</gene>
<evidence type="ECO:0000313" key="2">
    <source>
        <dbReference type="EMBL" id="QGZ94668.1"/>
    </source>
</evidence>
<evidence type="ECO:0008006" key="4">
    <source>
        <dbReference type="Google" id="ProtNLM"/>
    </source>
</evidence>
<feature type="chain" id="PRO_5026173504" description="Secreted protein" evidence="1">
    <location>
        <begin position="23"/>
        <end position="150"/>
    </location>
</feature>
<sequence length="150" mass="15604">MRKSLAVIVCVTALAAPSVAPAQGAGWSYAYTAGVATATERDDNGRVTATLTCRPPTGDIVVTDYTLGRAGRRASQAAVRIGAMSVNVPASVNGRGRQAALVINLPQRPPILAAVQPADRLSVTVNNQTHTFREGGPAKMREVAYGCWGS</sequence>
<dbReference type="AlphaFoldDB" id="A0A6I6MMT1"/>